<evidence type="ECO:0000313" key="2">
    <source>
        <dbReference type="EMBL" id="MEQ2246073.1"/>
    </source>
</evidence>
<dbReference type="InterPro" id="IPR050373">
    <property type="entry name" value="Fibrinogen_C-term_domain"/>
</dbReference>
<proteinExistence type="predicted"/>
<dbReference type="Proteomes" id="UP001482620">
    <property type="component" value="Unassembled WGS sequence"/>
</dbReference>
<dbReference type="PROSITE" id="PS51406">
    <property type="entry name" value="FIBRINOGEN_C_2"/>
    <property type="match status" value="1"/>
</dbReference>
<dbReference type="PANTHER" id="PTHR19143">
    <property type="entry name" value="FIBRINOGEN/TENASCIN/ANGIOPOEITIN"/>
    <property type="match status" value="1"/>
</dbReference>
<organism evidence="2 3">
    <name type="scientific">Ilyodon furcidens</name>
    <name type="common">goldbreast splitfin</name>
    <dbReference type="NCBI Taxonomy" id="33524"/>
    <lineage>
        <taxon>Eukaryota</taxon>
        <taxon>Metazoa</taxon>
        <taxon>Chordata</taxon>
        <taxon>Craniata</taxon>
        <taxon>Vertebrata</taxon>
        <taxon>Euteleostomi</taxon>
        <taxon>Actinopterygii</taxon>
        <taxon>Neopterygii</taxon>
        <taxon>Teleostei</taxon>
        <taxon>Neoteleostei</taxon>
        <taxon>Acanthomorphata</taxon>
        <taxon>Ovalentaria</taxon>
        <taxon>Atherinomorphae</taxon>
        <taxon>Cyprinodontiformes</taxon>
        <taxon>Goodeidae</taxon>
        <taxon>Ilyodon</taxon>
    </lineage>
</organism>
<keyword evidence="3" id="KW-1185">Reference proteome</keyword>
<sequence length="195" mass="21682">MDPDDGLIVIQRRSGGVVSFERGWDEYIFGFGVLTYDHWLGLEKIHLLTKDTTKTWTLRVDLWDHEGGSAFAEYRNFKIGDEQTAYKLHVGAYSGNAGDAICGAYLGIDQNGSGFSTFDSDNDNCSPCIFGDIALGKCADNFGSCWWYHSCGSAALHGDCHSSDDPIGWQSGLHWRTWKPMPYSAKATRMMIKSD</sequence>
<dbReference type="InterPro" id="IPR002181">
    <property type="entry name" value="Fibrinogen_a/b/g_C_dom"/>
</dbReference>
<dbReference type="InterPro" id="IPR036056">
    <property type="entry name" value="Fibrinogen-like_C"/>
</dbReference>
<feature type="domain" description="Fibrinogen C-terminal" evidence="1">
    <location>
        <begin position="1"/>
        <end position="195"/>
    </location>
</feature>
<dbReference type="Gene3D" id="3.90.215.10">
    <property type="entry name" value="Gamma Fibrinogen, chain A, domain 1"/>
    <property type="match status" value="1"/>
</dbReference>
<dbReference type="SMART" id="SM00186">
    <property type="entry name" value="FBG"/>
    <property type="match status" value="1"/>
</dbReference>
<dbReference type="InterPro" id="IPR014716">
    <property type="entry name" value="Fibrinogen_a/b/g_C_1"/>
</dbReference>
<evidence type="ECO:0000259" key="1">
    <source>
        <dbReference type="PROSITE" id="PS51406"/>
    </source>
</evidence>
<dbReference type="EMBL" id="JAHRIQ010075732">
    <property type="protein sequence ID" value="MEQ2246073.1"/>
    <property type="molecule type" value="Genomic_DNA"/>
</dbReference>
<dbReference type="Pfam" id="PF00147">
    <property type="entry name" value="Fibrinogen_C"/>
    <property type="match status" value="1"/>
</dbReference>
<dbReference type="SUPFAM" id="SSF56496">
    <property type="entry name" value="Fibrinogen C-terminal domain-like"/>
    <property type="match status" value="1"/>
</dbReference>
<evidence type="ECO:0000313" key="3">
    <source>
        <dbReference type="Proteomes" id="UP001482620"/>
    </source>
</evidence>
<comment type="caution">
    <text evidence="2">The sequence shown here is derived from an EMBL/GenBank/DDBJ whole genome shotgun (WGS) entry which is preliminary data.</text>
</comment>
<gene>
    <name evidence="2" type="ORF">ILYODFUR_034469</name>
</gene>
<dbReference type="PANTHER" id="PTHR19143:SF263">
    <property type="entry name" value="FIBRINOGEN-LIKE PROTEIN 1"/>
    <property type="match status" value="1"/>
</dbReference>
<name>A0ABV0UPH8_9TELE</name>
<accession>A0ABV0UPH8</accession>
<reference evidence="2 3" key="1">
    <citation type="submission" date="2021-06" db="EMBL/GenBank/DDBJ databases">
        <authorList>
            <person name="Palmer J.M."/>
        </authorList>
    </citation>
    <scope>NUCLEOTIDE SEQUENCE [LARGE SCALE GENOMIC DNA]</scope>
    <source>
        <strain evidence="3">if_2019</strain>
        <tissue evidence="2">Muscle</tissue>
    </source>
</reference>
<protein>
    <recommendedName>
        <fullName evidence="1">Fibrinogen C-terminal domain-containing protein</fullName>
    </recommendedName>
</protein>